<keyword evidence="7" id="KW-1185">Reference proteome</keyword>
<dbReference type="STRING" id="33935.ADM90_15680"/>
<evidence type="ECO:0000256" key="3">
    <source>
        <dbReference type="ARBA" id="ARBA00022741"/>
    </source>
</evidence>
<proteinExistence type="inferred from homology"/>
<evidence type="ECO:0000256" key="2">
    <source>
        <dbReference type="ARBA" id="ARBA00022448"/>
    </source>
</evidence>
<comment type="caution">
    <text evidence="6">The sequence shown here is derived from an EMBL/GenBank/DDBJ whole genome shotgun (WGS) entry which is preliminary data.</text>
</comment>
<dbReference type="PATRIC" id="fig|33935.3.peg.1867"/>
<dbReference type="SMART" id="SM00382">
    <property type="entry name" value="AAA"/>
    <property type="match status" value="1"/>
</dbReference>
<dbReference type="InterPro" id="IPR027417">
    <property type="entry name" value="P-loop_NTPase"/>
</dbReference>
<dbReference type="Proteomes" id="UP000037977">
    <property type="component" value="Unassembled WGS sequence"/>
</dbReference>
<dbReference type="Pfam" id="PF00005">
    <property type="entry name" value="ABC_tran"/>
    <property type="match status" value="1"/>
</dbReference>
<reference evidence="6 7" key="1">
    <citation type="submission" date="2015-07" db="EMBL/GenBank/DDBJ databases">
        <title>Genome sequencing project for genomic taxonomy and phylogenomics of Bacillus-like bacteria.</title>
        <authorList>
            <person name="Liu B."/>
            <person name="Wang J."/>
            <person name="Zhu Y."/>
            <person name="Liu G."/>
            <person name="Chen Q."/>
            <person name="Chen Z."/>
            <person name="Che J."/>
            <person name="Ge C."/>
            <person name="Shi H."/>
            <person name="Pan Z."/>
            <person name="Liu X."/>
        </authorList>
    </citation>
    <scope>NUCLEOTIDE SEQUENCE [LARGE SCALE GENOMIC DNA]</scope>
    <source>
        <strain evidence="6 7">DSM 54</strain>
    </source>
</reference>
<evidence type="ECO:0000256" key="1">
    <source>
        <dbReference type="ARBA" id="ARBA00005417"/>
    </source>
</evidence>
<dbReference type="PROSITE" id="PS50893">
    <property type="entry name" value="ABC_TRANSPORTER_2"/>
    <property type="match status" value="1"/>
</dbReference>
<evidence type="ECO:0000259" key="5">
    <source>
        <dbReference type="PROSITE" id="PS50893"/>
    </source>
</evidence>
<evidence type="ECO:0000313" key="7">
    <source>
        <dbReference type="Proteomes" id="UP000037977"/>
    </source>
</evidence>
<dbReference type="InterPro" id="IPR017871">
    <property type="entry name" value="ABC_transporter-like_CS"/>
</dbReference>
<dbReference type="AlphaFoldDB" id="A0A0M9DHS9"/>
<gene>
    <name evidence="6" type="ORF">ADM90_15680</name>
</gene>
<dbReference type="SUPFAM" id="SSF52540">
    <property type="entry name" value="P-loop containing nucleoside triphosphate hydrolases"/>
    <property type="match status" value="1"/>
</dbReference>
<sequence>MFIKPCVSRVSKGCLYAHAANGAGKTTTIRMMTGLMHPTEGTVIIDGLSLQEQYEEAISKVGVVVENPEMYKFMSGYKNLLHFARMHKNITKERIQEVVRQVGLENRIYEKVSTYSLGMRQRLGLAQALLHRPKFLILDEPTNGLDPAGIREFRTYLRKIATEDGVSVFVSSHLLSEIELMCDRVAVIQNGKLIDIREIRNESASFYYVEAQPKEQVAAYLAQHNYNFMAEQQGYVVEMSKEDVPAFIGQFVQANLQLFAIQPYQKTLEDQFLEMTGGGQIAEANSK</sequence>
<dbReference type="InterPro" id="IPR003439">
    <property type="entry name" value="ABC_transporter-like_ATP-bd"/>
</dbReference>
<dbReference type="EMBL" id="LGCI01000010">
    <property type="protein sequence ID" value="KOY80640.1"/>
    <property type="molecule type" value="Genomic_DNA"/>
</dbReference>
<dbReference type="PANTHER" id="PTHR43335">
    <property type="entry name" value="ABC TRANSPORTER, ATP-BINDING PROTEIN"/>
    <property type="match status" value="1"/>
</dbReference>
<dbReference type="GO" id="GO:0005524">
    <property type="term" value="F:ATP binding"/>
    <property type="evidence" value="ECO:0007669"/>
    <property type="project" value="UniProtKB-KW"/>
</dbReference>
<protein>
    <submittedName>
        <fullName evidence="6">Bacitracin ABC transporter ATP-binding protein</fullName>
    </submittedName>
</protein>
<feature type="domain" description="ABC transporter" evidence="5">
    <location>
        <begin position="1"/>
        <end position="215"/>
    </location>
</feature>
<evidence type="ECO:0000313" key="6">
    <source>
        <dbReference type="EMBL" id="KOY80640.1"/>
    </source>
</evidence>
<dbReference type="PROSITE" id="PS00211">
    <property type="entry name" value="ABC_TRANSPORTER_1"/>
    <property type="match status" value="1"/>
</dbReference>
<keyword evidence="3" id="KW-0547">Nucleotide-binding</keyword>
<keyword evidence="2" id="KW-0813">Transport</keyword>
<accession>A0A0M9DHS9</accession>
<name>A0A0M9DHS9_9BACI</name>
<dbReference type="GO" id="GO:0016887">
    <property type="term" value="F:ATP hydrolysis activity"/>
    <property type="evidence" value="ECO:0007669"/>
    <property type="project" value="InterPro"/>
</dbReference>
<dbReference type="Gene3D" id="3.40.50.300">
    <property type="entry name" value="P-loop containing nucleotide triphosphate hydrolases"/>
    <property type="match status" value="1"/>
</dbReference>
<dbReference type="PANTHER" id="PTHR43335:SF4">
    <property type="entry name" value="ABC TRANSPORTER, ATP-BINDING PROTEIN"/>
    <property type="match status" value="1"/>
</dbReference>
<dbReference type="InterPro" id="IPR003593">
    <property type="entry name" value="AAA+_ATPase"/>
</dbReference>
<keyword evidence="4 6" id="KW-0067">ATP-binding</keyword>
<organism evidence="6 7">
    <name type="scientific">Lysinibacillus macroides</name>
    <dbReference type="NCBI Taxonomy" id="33935"/>
    <lineage>
        <taxon>Bacteria</taxon>
        <taxon>Bacillati</taxon>
        <taxon>Bacillota</taxon>
        <taxon>Bacilli</taxon>
        <taxon>Bacillales</taxon>
        <taxon>Bacillaceae</taxon>
        <taxon>Lysinibacillus</taxon>
    </lineage>
</organism>
<comment type="similarity">
    <text evidence="1">Belongs to the ABC transporter superfamily.</text>
</comment>
<evidence type="ECO:0000256" key="4">
    <source>
        <dbReference type="ARBA" id="ARBA00022840"/>
    </source>
</evidence>